<reference evidence="3" key="1">
    <citation type="submission" date="2022-11" db="UniProtKB">
        <authorList>
            <consortium name="WormBaseParasite"/>
        </authorList>
    </citation>
    <scope>IDENTIFICATION</scope>
</reference>
<dbReference type="InterPro" id="IPR052961">
    <property type="entry name" value="Oxido-Kinase-like_Enzymes"/>
</dbReference>
<organism evidence="2 3">
    <name type="scientific">Ditylenchus dipsaci</name>
    <dbReference type="NCBI Taxonomy" id="166011"/>
    <lineage>
        <taxon>Eukaryota</taxon>
        <taxon>Metazoa</taxon>
        <taxon>Ecdysozoa</taxon>
        <taxon>Nematoda</taxon>
        <taxon>Chromadorea</taxon>
        <taxon>Rhabditida</taxon>
        <taxon>Tylenchina</taxon>
        <taxon>Tylenchomorpha</taxon>
        <taxon>Sphaerularioidea</taxon>
        <taxon>Anguinidae</taxon>
        <taxon>Anguininae</taxon>
        <taxon>Ditylenchus</taxon>
    </lineage>
</organism>
<protein>
    <submittedName>
        <fullName evidence="3">CHK kinase-like domain-containing protein</fullName>
    </submittedName>
</protein>
<dbReference type="WBParaSite" id="jg23200">
    <property type="protein sequence ID" value="jg23200"/>
    <property type="gene ID" value="jg23200"/>
</dbReference>
<dbReference type="SUPFAM" id="SSF56112">
    <property type="entry name" value="Protein kinase-like (PK-like)"/>
    <property type="match status" value="1"/>
</dbReference>
<dbReference type="Proteomes" id="UP000887574">
    <property type="component" value="Unplaced"/>
</dbReference>
<feature type="domain" description="CHK kinase-like" evidence="1">
    <location>
        <begin position="62"/>
        <end position="227"/>
    </location>
</feature>
<proteinExistence type="predicted"/>
<dbReference type="SMART" id="SM00587">
    <property type="entry name" value="CHK"/>
    <property type="match status" value="1"/>
</dbReference>
<keyword evidence="2" id="KW-1185">Reference proteome</keyword>
<dbReference type="InterPro" id="IPR015897">
    <property type="entry name" value="CHK_kinase-like"/>
</dbReference>
<accession>A0A915DSJ4</accession>
<dbReference type="Pfam" id="PF07914">
    <property type="entry name" value="DUF1679"/>
    <property type="match status" value="2"/>
</dbReference>
<sequence length="596" mass="66327">MDDIKKKSSTAEIMQKMGGMHNTECNFYDMFGCNKDVRSMLPLPKIYFTQKIDIATHTSGLIIMEDLSQTSGLLSFHEGANVEQVKEVVACLAAFHQYTYVPLTNLGSKFLPRVFLKRKWKASLKTCSKKCWKKIKIILRLCRTIGNSAKPFARRLWSNNLLWRKEASGHASNKLTAFIDWQLVYKGNPMQDLARLMVLCCEPDVRRELETFIFDFYYDILSQKMQEAGKKVDFTVHQVFPTKCTPAKPLAHFRVYGPIPPEYHQIYPIGFNPHVHAPLPGAVPPENSGSMQYMHQPIYSPMLQPGMMGNGFYLSSATELYGQGEGRQYSGLAYGHVPHTGLYPQLEYMGQPCYQQNANGEYVLPIHQLVRTNRILADVVGELAASLLCSSVAWQSYLCSSSSESTQILVGTNAENYYTAFIRAIIQRNPCSRLFQTAIGNHSWNGLSQQAEVQAASNPISEHPSPPPIYTAFYPPGAYPAGQVPPAYEVMSGCGGLAGRPAYIIDASGLGGAPTYILRGDQQQSPVYIISGTYSDFHCFCHMLHLVVWDGISKTPVVSSIVEKASKIGIGFHRTPTAMAAFREVQEVGSLALILI</sequence>
<dbReference type="InterPro" id="IPR011009">
    <property type="entry name" value="Kinase-like_dom_sf"/>
</dbReference>
<evidence type="ECO:0000313" key="3">
    <source>
        <dbReference type="WBParaSite" id="jg23200"/>
    </source>
</evidence>
<dbReference type="PANTHER" id="PTHR23020:SF41">
    <property type="entry name" value="AMINOGLYCOSIDE PHOSPHOTRANSFERASE DOMAIN-CONTAINING PROTEIN"/>
    <property type="match status" value="1"/>
</dbReference>
<dbReference type="AlphaFoldDB" id="A0A915DSJ4"/>
<name>A0A915DSJ4_9BILA</name>
<dbReference type="Gene3D" id="3.90.1200.10">
    <property type="match status" value="1"/>
</dbReference>
<dbReference type="InterPro" id="IPR012877">
    <property type="entry name" value="Dhs-27"/>
</dbReference>
<evidence type="ECO:0000259" key="1">
    <source>
        <dbReference type="SMART" id="SM00587"/>
    </source>
</evidence>
<evidence type="ECO:0000313" key="2">
    <source>
        <dbReference type="Proteomes" id="UP000887574"/>
    </source>
</evidence>
<dbReference type="PANTHER" id="PTHR23020">
    <property type="entry name" value="UNCHARACTERIZED NUCLEAR HORMONE RECEPTOR-RELATED"/>
    <property type="match status" value="1"/>
</dbReference>